<name>A0ACC0YJ39_9ROSI</name>
<evidence type="ECO:0000313" key="2">
    <source>
        <dbReference type="Proteomes" id="UP001163603"/>
    </source>
</evidence>
<keyword evidence="2" id="KW-1185">Reference proteome</keyword>
<organism evidence="1 2">
    <name type="scientific">Pistacia integerrima</name>
    <dbReference type="NCBI Taxonomy" id="434235"/>
    <lineage>
        <taxon>Eukaryota</taxon>
        <taxon>Viridiplantae</taxon>
        <taxon>Streptophyta</taxon>
        <taxon>Embryophyta</taxon>
        <taxon>Tracheophyta</taxon>
        <taxon>Spermatophyta</taxon>
        <taxon>Magnoliopsida</taxon>
        <taxon>eudicotyledons</taxon>
        <taxon>Gunneridae</taxon>
        <taxon>Pentapetalae</taxon>
        <taxon>rosids</taxon>
        <taxon>malvids</taxon>
        <taxon>Sapindales</taxon>
        <taxon>Anacardiaceae</taxon>
        <taxon>Pistacia</taxon>
    </lineage>
</organism>
<sequence>MVRKVLAPTWLHGQSFISRPKLAILSLISLSFSFIDAEYLPSSFFFFFFSYV</sequence>
<reference evidence="2" key="1">
    <citation type="journal article" date="2023" name="G3 (Bethesda)">
        <title>Genome assembly and association tests identify interacting loci associated with vigor, precocity, and sex in interspecific pistachio rootstocks.</title>
        <authorList>
            <person name="Palmer W."/>
            <person name="Jacygrad E."/>
            <person name="Sagayaradj S."/>
            <person name="Cavanaugh K."/>
            <person name="Han R."/>
            <person name="Bertier L."/>
            <person name="Beede B."/>
            <person name="Kafkas S."/>
            <person name="Golino D."/>
            <person name="Preece J."/>
            <person name="Michelmore R."/>
        </authorList>
    </citation>
    <scope>NUCLEOTIDE SEQUENCE [LARGE SCALE GENOMIC DNA]</scope>
</reference>
<protein>
    <submittedName>
        <fullName evidence="1">Uncharacterized protein</fullName>
    </submittedName>
</protein>
<dbReference type="Proteomes" id="UP001163603">
    <property type="component" value="Chromosome 6"/>
</dbReference>
<dbReference type="EMBL" id="CM047741">
    <property type="protein sequence ID" value="KAJ0037972.1"/>
    <property type="molecule type" value="Genomic_DNA"/>
</dbReference>
<proteinExistence type="predicted"/>
<comment type="caution">
    <text evidence="1">The sequence shown here is derived from an EMBL/GenBank/DDBJ whole genome shotgun (WGS) entry which is preliminary data.</text>
</comment>
<accession>A0ACC0YJ39</accession>
<gene>
    <name evidence="1" type="ORF">Pint_23914</name>
</gene>
<evidence type="ECO:0000313" key="1">
    <source>
        <dbReference type="EMBL" id="KAJ0037972.1"/>
    </source>
</evidence>